<reference evidence="1" key="1">
    <citation type="submission" date="2018-01" db="EMBL/GenBank/DDBJ databases">
        <authorList>
            <person name="Mao J.F."/>
        </authorList>
    </citation>
    <scope>NUCLEOTIDE SEQUENCE</scope>
    <source>
        <strain evidence="1">Huo1</strain>
        <tissue evidence="1">Leaf</tissue>
    </source>
</reference>
<organism evidence="1">
    <name type="scientific">Salvia splendens</name>
    <name type="common">Scarlet sage</name>
    <dbReference type="NCBI Taxonomy" id="180675"/>
    <lineage>
        <taxon>Eukaryota</taxon>
        <taxon>Viridiplantae</taxon>
        <taxon>Streptophyta</taxon>
        <taxon>Embryophyta</taxon>
        <taxon>Tracheophyta</taxon>
        <taxon>Spermatophyta</taxon>
        <taxon>Magnoliopsida</taxon>
        <taxon>eudicotyledons</taxon>
        <taxon>Gunneridae</taxon>
        <taxon>Pentapetalae</taxon>
        <taxon>asterids</taxon>
        <taxon>lamiids</taxon>
        <taxon>Lamiales</taxon>
        <taxon>Lamiaceae</taxon>
        <taxon>Nepetoideae</taxon>
        <taxon>Mentheae</taxon>
        <taxon>Salviinae</taxon>
        <taxon>Salvia</taxon>
        <taxon>Salvia subgen. Calosphace</taxon>
        <taxon>core Calosphace</taxon>
    </lineage>
</organism>
<dbReference type="Proteomes" id="UP000298416">
    <property type="component" value="Unassembled WGS sequence"/>
</dbReference>
<reference evidence="1" key="2">
    <citation type="submission" date="2020-08" db="EMBL/GenBank/DDBJ databases">
        <title>Plant Genome Project.</title>
        <authorList>
            <person name="Zhang R.-G."/>
        </authorList>
    </citation>
    <scope>NUCLEOTIDE SEQUENCE</scope>
    <source>
        <strain evidence="1">Huo1</strain>
        <tissue evidence="1">Leaf</tissue>
    </source>
</reference>
<sequence length="164" mass="17816">MGLFQIETLPSRCHPRLPQNRFRGTLISPRTCRLPTPGVLPLLLTVKSSSRLLFLSLDPSIDHLPLALAVVQAPSATAASPRRSSTSPSQIMAVATPEGIVVANFARDEIDQIHPRLRHLQLSISDSFENRYGGLIAELSEARKVDVVAEVVREMMKGGGEAEG</sequence>
<accession>A0A8X8VXH8</accession>
<comment type="caution">
    <text evidence="1">The sequence shown here is derived from an EMBL/GenBank/DDBJ whole genome shotgun (WGS) entry which is preliminary data.</text>
</comment>
<dbReference type="AlphaFoldDB" id="A0A8X8VXH8"/>
<keyword evidence="2" id="KW-1185">Reference proteome</keyword>
<dbReference type="EMBL" id="PNBA02000231">
    <property type="protein sequence ID" value="KAG6384188.1"/>
    <property type="molecule type" value="Genomic_DNA"/>
</dbReference>
<gene>
    <name evidence="1" type="ORF">SASPL_156013</name>
</gene>
<evidence type="ECO:0000313" key="2">
    <source>
        <dbReference type="Proteomes" id="UP000298416"/>
    </source>
</evidence>
<proteinExistence type="predicted"/>
<protein>
    <submittedName>
        <fullName evidence="1">Uncharacterized protein</fullName>
    </submittedName>
</protein>
<evidence type="ECO:0000313" key="1">
    <source>
        <dbReference type="EMBL" id="KAG6384188.1"/>
    </source>
</evidence>
<name>A0A8X8VXH8_SALSN</name>